<accession>A0AAV4TJV0</accession>
<organism evidence="1 2">
    <name type="scientific">Caerostris extrusa</name>
    <name type="common">Bark spider</name>
    <name type="synonym">Caerostris bankana</name>
    <dbReference type="NCBI Taxonomy" id="172846"/>
    <lineage>
        <taxon>Eukaryota</taxon>
        <taxon>Metazoa</taxon>
        <taxon>Ecdysozoa</taxon>
        <taxon>Arthropoda</taxon>
        <taxon>Chelicerata</taxon>
        <taxon>Arachnida</taxon>
        <taxon>Araneae</taxon>
        <taxon>Araneomorphae</taxon>
        <taxon>Entelegynae</taxon>
        <taxon>Araneoidea</taxon>
        <taxon>Araneidae</taxon>
        <taxon>Caerostris</taxon>
    </lineage>
</organism>
<comment type="caution">
    <text evidence="1">The sequence shown here is derived from an EMBL/GenBank/DDBJ whole genome shotgun (WGS) entry which is preliminary data.</text>
</comment>
<dbReference type="AlphaFoldDB" id="A0AAV4TJV0"/>
<dbReference type="Proteomes" id="UP001054945">
    <property type="component" value="Unassembled WGS sequence"/>
</dbReference>
<evidence type="ECO:0000313" key="1">
    <source>
        <dbReference type="EMBL" id="GIY45212.1"/>
    </source>
</evidence>
<dbReference type="EMBL" id="BPLR01011243">
    <property type="protein sequence ID" value="GIY45212.1"/>
    <property type="molecule type" value="Genomic_DNA"/>
</dbReference>
<keyword evidence="2" id="KW-1185">Reference proteome</keyword>
<evidence type="ECO:0000313" key="2">
    <source>
        <dbReference type="Proteomes" id="UP001054945"/>
    </source>
</evidence>
<name>A0AAV4TJV0_CAEEX</name>
<protein>
    <submittedName>
        <fullName evidence="1">Uncharacterized protein</fullName>
    </submittedName>
</protein>
<gene>
    <name evidence="1" type="ORF">CEXT_498641</name>
</gene>
<sequence>MVDTKEAVAVDLLCFFQQDGDIPDLQSFAQHCRLCHESVIITERVGRRGYFGSVSTSHAVPWHLRP</sequence>
<proteinExistence type="predicted"/>
<reference evidence="1 2" key="1">
    <citation type="submission" date="2021-06" db="EMBL/GenBank/DDBJ databases">
        <title>Caerostris extrusa draft genome.</title>
        <authorList>
            <person name="Kono N."/>
            <person name="Arakawa K."/>
        </authorList>
    </citation>
    <scope>NUCLEOTIDE SEQUENCE [LARGE SCALE GENOMIC DNA]</scope>
</reference>